<dbReference type="InParanoid" id="A0A665VIX2"/>
<organism evidence="1 2">
    <name type="scientific">Echeneis naucrates</name>
    <name type="common">Live sharksucker</name>
    <dbReference type="NCBI Taxonomy" id="173247"/>
    <lineage>
        <taxon>Eukaryota</taxon>
        <taxon>Metazoa</taxon>
        <taxon>Chordata</taxon>
        <taxon>Craniata</taxon>
        <taxon>Vertebrata</taxon>
        <taxon>Euteleostomi</taxon>
        <taxon>Actinopterygii</taxon>
        <taxon>Neopterygii</taxon>
        <taxon>Teleostei</taxon>
        <taxon>Neoteleostei</taxon>
        <taxon>Acanthomorphata</taxon>
        <taxon>Carangaria</taxon>
        <taxon>Carangiformes</taxon>
        <taxon>Echeneidae</taxon>
        <taxon>Echeneis</taxon>
    </lineage>
</organism>
<reference evidence="1" key="1">
    <citation type="submission" date="2021-04" db="EMBL/GenBank/DDBJ databases">
        <authorList>
            <consortium name="Wellcome Sanger Institute Data Sharing"/>
        </authorList>
    </citation>
    <scope>NUCLEOTIDE SEQUENCE [LARGE SCALE GENOMIC DNA]</scope>
</reference>
<reference evidence="1" key="3">
    <citation type="submission" date="2025-09" db="UniProtKB">
        <authorList>
            <consortium name="Ensembl"/>
        </authorList>
    </citation>
    <scope>IDENTIFICATION</scope>
</reference>
<evidence type="ECO:0000313" key="1">
    <source>
        <dbReference type="Ensembl" id="ENSENLP00000031212.1"/>
    </source>
</evidence>
<evidence type="ECO:0000313" key="2">
    <source>
        <dbReference type="Proteomes" id="UP000472264"/>
    </source>
</evidence>
<dbReference type="OMA" id="ILMFRKN"/>
<dbReference type="Proteomes" id="UP000472264">
    <property type="component" value="Chromosome 10"/>
</dbReference>
<sequence length="123" mass="13895">DFSFRHSLSSLLFEFKVLSHLKTLECDIALLQETHLSKEESLKLTQRWVGQMFLSPGTSASKGVCILMFRKNLFTVLDVITDKEGRWAMVSGELESNKIVLVNLYAPNQTSFLSSINVLLSRA</sequence>
<dbReference type="InterPro" id="IPR036691">
    <property type="entry name" value="Endo/exonu/phosph_ase_sf"/>
</dbReference>
<name>A0A665VIX2_ECHNA</name>
<evidence type="ECO:0008006" key="3">
    <source>
        <dbReference type="Google" id="ProtNLM"/>
    </source>
</evidence>
<dbReference type="SUPFAM" id="SSF56219">
    <property type="entry name" value="DNase I-like"/>
    <property type="match status" value="1"/>
</dbReference>
<keyword evidence="2" id="KW-1185">Reference proteome</keyword>
<proteinExistence type="predicted"/>
<reference evidence="1" key="2">
    <citation type="submission" date="2025-08" db="UniProtKB">
        <authorList>
            <consortium name="Ensembl"/>
        </authorList>
    </citation>
    <scope>IDENTIFICATION</scope>
</reference>
<dbReference type="AlphaFoldDB" id="A0A665VIX2"/>
<dbReference type="Ensembl" id="ENSENLT00000032116.1">
    <property type="protein sequence ID" value="ENSENLP00000031212.1"/>
    <property type="gene ID" value="ENSENLG00000013812.1"/>
</dbReference>
<accession>A0A665VIX2</accession>
<dbReference type="Gene3D" id="3.60.10.10">
    <property type="entry name" value="Endonuclease/exonuclease/phosphatase"/>
    <property type="match status" value="1"/>
</dbReference>
<protein>
    <recommendedName>
        <fullName evidence="3">Endonuclease/exonuclease/phosphatase domain-containing protein</fullName>
    </recommendedName>
</protein>